<dbReference type="CDD" id="cd03362">
    <property type="entry name" value="TOPRIM_TopoIA_TopoIII"/>
    <property type="match status" value="1"/>
</dbReference>
<comment type="catalytic activity">
    <reaction evidence="1 11">
        <text>ATP-independent breakage of single-stranded DNA, followed by passage and rejoining.</text>
        <dbReference type="EC" id="5.6.2.1"/>
    </reaction>
</comment>
<evidence type="ECO:0000256" key="5">
    <source>
        <dbReference type="ARBA" id="ARBA00022771"/>
    </source>
</evidence>
<evidence type="ECO:0000259" key="14">
    <source>
        <dbReference type="PROSITE" id="PS51999"/>
    </source>
</evidence>
<dbReference type="OrthoDB" id="430051at2759"/>
<accession>A0A3P6SMT1</accession>
<keyword evidence="9 11" id="KW-0413">Isomerase</keyword>
<dbReference type="PROSITE" id="PS51999">
    <property type="entry name" value="ZF_GRF"/>
    <property type="match status" value="1"/>
</dbReference>
<evidence type="ECO:0000256" key="7">
    <source>
        <dbReference type="ARBA" id="ARBA00023029"/>
    </source>
</evidence>
<dbReference type="EC" id="5.6.2.1" evidence="3 11"/>
<dbReference type="Gene3D" id="3.40.50.140">
    <property type="match status" value="1"/>
</dbReference>
<dbReference type="PANTHER" id="PTHR11390:SF21">
    <property type="entry name" value="DNA TOPOISOMERASE 3-ALPHA"/>
    <property type="match status" value="1"/>
</dbReference>
<keyword evidence="5 10" id="KW-0863">Zinc-finger</keyword>
<dbReference type="PANTHER" id="PTHR11390">
    <property type="entry name" value="PROKARYOTIC DNA TOPOISOMERASE"/>
    <property type="match status" value="1"/>
</dbReference>
<dbReference type="Pfam" id="PF01751">
    <property type="entry name" value="Toprim"/>
    <property type="match status" value="1"/>
</dbReference>
<keyword evidence="4" id="KW-0479">Metal-binding</keyword>
<evidence type="ECO:0000256" key="1">
    <source>
        <dbReference type="ARBA" id="ARBA00000213"/>
    </source>
</evidence>
<dbReference type="OMA" id="MELAMGD"/>
<feature type="domain" description="GRF-type" evidence="14">
    <location>
        <begin position="872"/>
        <end position="916"/>
    </location>
</feature>
<evidence type="ECO:0000259" key="13">
    <source>
        <dbReference type="PROSITE" id="PS50880"/>
    </source>
</evidence>
<sequence>MGDLSTLDNERNRLLQASRIRLIMRELSSCISKEAIKYRNDPSNPKSLLDVLEPICRCFGNIAVEAVSLADNGNVYLLKDPVHGRNIYEVCGTHSQCTYTCLPMVNYCQCSYFLQEVIKLQRSFTVSSVLNCFRVSGKIWYAVVHEKSSIPMRALFVAEKNDAAKSIAAILSRGTSTRRDGRSRFNKIYQFVADVGQNTGCHIAMTSVSGHLLQHEFPASFKNWIETPIKMLFDVNVQKNTIPGMEDVRTTLIEEIRKSDLLVIWTDCDREGEAIGAEVVSVCTQVNRNVDVYRARFSEITSTAVNHALNNLVRLDQRLVDAVECRSELDLRIGAAFTRLQTLHLRNNFASIFRDKSIVSYGSCQFPTLGFIVERYQAIKEFISETFWKISMKHERENIMVEFVWDRQRLFDRDIVLLDDCEEAGEARILSVVRKPKNKWRPVALDTVELEKSAVRRLKLSAKETMVVAERLYNKGYISYPRTETNKFPKNINLNMYVQQQTVSGEWGDFAHEIVARGPNPRNGAKTDEAHPPIHPLKFATANELIGLEWSLYEFIVRHFLACLSVDAKGQETKVQVRVGNENFTASGLIVEDYGYLNVYKYDKWGDKILPSYNENELITGYQLQITEGQTQPPQLLNEADLIALMDKYGIGTDATHAEHIETIKTRQYAALNNDGRFVPGYIGLALVNGYDRMGYAMSKPHMRANLESQLKLICLGERNKDDVLKEQIARYRAIFEQAEDKVHMLSNALHEYLNQRENLPRTMIPENQTRENFLPPNDIRVGHASLTVRNSNSTRRGRNGKSRSLGASRSSSRAVTNAEQLATANASDIELLSSLSILHSNSGTRSRTRATSNAGGGRGRGRARNVQGRQCSCGQAAKRLIVKKEGPNHGRAFWTCPKDRNDPEKCKFFEWDGSRNNEPS</sequence>
<comment type="function">
    <text evidence="11">Introduces a single-strand break via transesterification at a target site in duplex DNA. Releases the supercoiling and torsional tension of DNA introduced during the DNA replication and transcription by transiently cleaving and rejoining one strand of the DNA duplex. The scissile phosphodiester is attacked by the catalytic tyrosine of the enzyme, resulting in the formation of a DNA-(5'-phosphotyrosyl)-enzyme intermediate and the expulsion of a 3'-OH DNA strand.</text>
</comment>
<evidence type="ECO:0000313" key="17">
    <source>
        <dbReference type="Proteomes" id="UP000277928"/>
    </source>
</evidence>
<evidence type="ECO:0000256" key="12">
    <source>
        <dbReference type="SAM" id="MobiDB-lite"/>
    </source>
</evidence>
<protein>
    <recommendedName>
        <fullName evidence="3 11">DNA topoisomerase</fullName>
        <ecNumber evidence="3 11">5.6.2.1</ecNumber>
    </recommendedName>
</protein>
<dbReference type="FunFam" id="1.10.290.10:FF:000001">
    <property type="entry name" value="DNA topoisomerase"/>
    <property type="match status" value="1"/>
</dbReference>
<dbReference type="Pfam" id="PF01131">
    <property type="entry name" value="Topoisom_bac"/>
    <property type="match status" value="1"/>
</dbReference>
<dbReference type="InterPro" id="IPR006171">
    <property type="entry name" value="TOPRIM_dom"/>
</dbReference>
<dbReference type="InterPro" id="IPR003601">
    <property type="entry name" value="Topo_IA_2"/>
</dbReference>
<keyword evidence="8 11" id="KW-0238">DNA-binding</keyword>
<dbReference type="STRING" id="42156.A0A3P6SMT1"/>
<dbReference type="SMART" id="SM00493">
    <property type="entry name" value="TOPRIM"/>
    <property type="match status" value="1"/>
</dbReference>
<feature type="domain" description="Toprim" evidence="13">
    <location>
        <begin position="153"/>
        <end position="298"/>
    </location>
</feature>
<evidence type="ECO:0000259" key="15">
    <source>
        <dbReference type="PROSITE" id="PS52039"/>
    </source>
</evidence>
<evidence type="ECO:0000313" key="16">
    <source>
        <dbReference type="EMBL" id="VDK77202.1"/>
    </source>
</evidence>
<dbReference type="InterPro" id="IPR013825">
    <property type="entry name" value="Topo_IA_cen_sub2"/>
</dbReference>
<keyword evidence="7 11" id="KW-0799">Topoisomerase</keyword>
<reference evidence="16 17" key="1">
    <citation type="submission" date="2018-08" db="EMBL/GenBank/DDBJ databases">
        <authorList>
            <person name="Laetsch R D."/>
            <person name="Stevens L."/>
            <person name="Kumar S."/>
            <person name="Blaxter L. M."/>
        </authorList>
    </citation>
    <scope>NUCLEOTIDE SEQUENCE [LARGE SCALE GENOMIC DNA]</scope>
</reference>
<feature type="region of interest" description="Disordered" evidence="12">
    <location>
        <begin position="771"/>
        <end position="814"/>
    </location>
</feature>
<dbReference type="InterPro" id="IPR003602">
    <property type="entry name" value="Topo_IA_DNA-bd_dom"/>
</dbReference>
<name>A0A3P6SMT1_LITSI</name>
<dbReference type="InterPro" id="IPR023405">
    <property type="entry name" value="Topo_IA_core_domain"/>
</dbReference>
<dbReference type="EMBL" id="UYRX01000197">
    <property type="protein sequence ID" value="VDK77202.1"/>
    <property type="molecule type" value="Genomic_DNA"/>
</dbReference>
<evidence type="ECO:0000256" key="3">
    <source>
        <dbReference type="ARBA" id="ARBA00012891"/>
    </source>
</evidence>
<evidence type="ECO:0000256" key="9">
    <source>
        <dbReference type="ARBA" id="ARBA00023235"/>
    </source>
</evidence>
<dbReference type="Gene3D" id="1.10.290.10">
    <property type="entry name" value="Topoisomerase I, domain 4"/>
    <property type="match status" value="1"/>
</dbReference>
<dbReference type="InterPro" id="IPR034144">
    <property type="entry name" value="TOPRIM_TopoIII"/>
</dbReference>
<evidence type="ECO:0000256" key="4">
    <source>
        <dbReference type="ARBA" id="ARBA00022723"/>
    </source>
</evidence>
<dbReference type="CDD" id="cd00186">
    <property type="entry name" value="TOP1Ac"/>
    <property type="match status" value="1"/>
</dbReference>
<dbReference type="Proteomes" id="UP000277928">
    <property type="component" value="Unassembled WGS sequence"/>
</dbReference>
<dbReference type="GO" id="GO:0003917">
    <property type="term" value="F:DNA topoisomerase type I (single strand cut, ATP-independent) activity"/>
    <property type="evidence" value="ECO:0007669"/>
    <property type="project" value="UniProtKB-EC"/>
</dbReference>
<evidence type="ECO:0000256" key="11">
    <source>
        <dbReference type="RuleBase" id="RU362092"/>
    </source>
</evidence>
<comment type="similarity">
    <text evidence="2 11">Belongs to the type IA topoisomerase family.</text>
</comment>
<dbReference type="Pfam" id="PF06839">
    <property type="entry name" value="Zn_ribbon_GRF"/>
    <property type="match status" value="1"/>
</dbReference>
<dbReference type="GO" id="GO:0031422">
    <property type="term" value="C:RecQ family helicase-topoisomerase III complex"/>
    <property type="evidence" value="ECO:0007669"/>
    <property type="project" value="TreeGrafter"/>
</dbReference>
<dbReference type="FunFam" id="3.40.50.140:FF:000003">
    <property type="entry name" value="DNA topoisomerase"/>
    <property type="match status" value="1"/>
</dbReference>
<dbReference type="InterPro" id="IPR013826">
    <property type="entry name" value="Topo_IA_cen_sub3"/>
</dbReference>
<dbReference type="GO" id="GO:0006265">
    <property type="term" value="P:DNA topological change"/>
    <property type="evidence" value="ECO:0007669"/>
    <property type="project" value="InterPro"/>
</dbReference>
<gene>
    <name evidence="16" type="ORF">NLS_LOCUS3570</name>
</gene>
<feature type="compositionally biased region" description="Low complexity" evidence="12">
    <location>
        <begin position="803"/>
        <end position="814"/>
    </location>
</feature>
<feature type="region of interest" description="Disordered" evidence="12">
    <location>
        <begin position="841"/>
        <end position="867"/>
    </location>
</feature>
<feature type="domain" description="Topo IA-type catalytic" evidence="15">
    <location>
        <begin position="316"/>
        <end position="736"/>
    </location>
</feature>
<evidence type="ECO:0000256" key="10">
    <source>
        <dbReference type="PROSITE-ProRule" id="PRU01343"/>
    </source>
</evidence>
<dbReference type="Gene3D" id="2.70.20.10">
    <property type="entry name" value="Topoisomerase I, domain 3"/>
    <property type="match status" value="1"/>
</dbReference>
<keyword evidence="17" id="KW-1185">Reference proteome</keyword>
<dbReference type="FunFam" id="1.10.460.10:FF:000003">
    <property type="entry name" value="DNA topoisomerase"/>
    <property type="match status" value="1"/>
</dbReference>
<evidence type="ECO:0000256" key="8">
    <source>
        <dbReference type="ARBA" id="ARBA00023125"/>
    </source>
</evidence>
<keyword evidence="6" id="KW-0862">Zinc</keyword>
<dbReference type="InterPro" id="IPR000380">
    <property type="entry name" value="Topo_IA"/>
</dbReference>
<dbReference type="PRINTS" id="PR00417">
    <property type="entry name" value="PRTPISMRASEI"/>
</dbReference>
<dbReference type="GO" id="GO:0003677">
    <property type="term" value="F:DNA binding"/>
    <property type="evidence" value="ECO:0007669"/>
    <property type="project" value="UniProtKB-KW"/>
</dbReference>
<dbReference type="SUPFAM" id="SSF56712">
    <property type="entry name" value="Prokaryotic type I DNA topoisomerase"/>
    <property type="match status" value="1"/>
</dbReference>
<dbReference type="InterPro" id="IPR013497">
    <property type="entry name" value="Topo_IA_cen"/>
</dbReference>
<evidence type="ECO:0000256" key="6">
    <source>
        <dbReference type="ARBA" id="ARBA00022833"/>
    </source>
</evidence>
<evidence type="ECO:0000256" key="2">
    <source>
        <dbReference type="ARBA" id="ARBA00009446"/>
    </source>
</evidence>
<dbReference type="GO" id="GO:0006281">
    <property type="term" value="P:DNA repair"/>
    <property type="evidence" value="ECO:0007669"/>
    <property type="project" value="TreeGrafter"/>
</dbReference>
<dbReference type="GO" id="GO:0005634">
    <property type="term" value="C:nucleus"/>
    <property type="evidence" value="ECO:0007669"/>
    <property type="project" value="TreeGrafter"/>
</dbReference>
<proteinExistence type="inferred from homology"/>
<dbReference type="AlphaFoldDB" id="A0A3P6SMT1"/>
<dbReference type="Gene3D" id="1.10.460.10">
    <property type="entry name" value="Topoisomerase I, domain 2"/>
    <property type="match status" value="1"/>
</dbReference>
<dbReference type="SMART" id="SM00436">
    <property type="entry name" value="TOP1Bc"/>
    <property type="match status" value="1"/>
</dbReference>
<dbReference type="SMART" id="SM00437">
    <property type="entry name" value="TOP1Ac"/>
    <property type="match status" value="1"/>
</dbReference>
<dbReference type="InterPro" id="IPR010666">
    <property type="entry name" value="Znf_GRF"/>
</dbReference>
<organism evidence="16 17">
    <name type="scientific">Litomosoides sigmodontis</name>
    <name type="common">Filarial nematode worm</name>
    <dbReference type="NCBI Taxonomy" id="42156"/>
    <lineage>
        <taxon>Eukaryota</taxon>
        <taxon>Metazoa</taxon>
        <taxon>Ecdysozoa</taxon>
        <taxon>Nematoda</taxon>
        <taxon>Chromadorea</taxon>
        <taxon>Rhabditida</taxon>
        <taxon>Spirurina</taxon>
        <taxon>Spiruromorpha</taxon>
        <taxon>Filarioidea</taxon>
        <taxon>Onchocercidae</taxon>
        <taxon>Litomosoides</taxon>
    </lineage>
</organism>
<dbReference type="PROSITE" id="PS50880">
    <property type="entry name" value="TOPRIM"/>
    <property type="match status" value="1"/>
</dbReference>
<dbReference type="InterPro" id="IPR013824">
    <property type="entry name" value="Topo_IA_cen_sub1"/>
</dbReference>
<dbReference type="GO" id="GO:0006310">
    <property type="term" value="P:DNA recombination"/>
    <property type="evidence" value="ECO:0007669"/>
    <property type="project" value="TreeGrafter"/>
</dbReference>
<dbReference type="PROSITE" id="PS52039">
    <property type="entry name" value="TOPO_IA_2"/>
    <property type="match status" value="1"/>
</dbReference>
<dbReference type="GO" id="GO:0008270">
    <property type="term" value="F:zinc ion binding"/>
    <property type="evidence" value="ECO:0007669"/>
    <property type="project" value="UniProtKB-KW"/>
</dbReference>